<evidence type="ECO:0000313" key="3">
    <source>
        <dbReference type="Proteomes" id="UP001623349"/>
    </source>
</evidence>
<sequence>MPALPLDQLQITHKDPKTGKRGTSAALWRVAQHNASSAPGPTPDHPQRPEDRKAEDFSSTVHPEQKADRYFVLYKPPPKDNIPALVEE</sequence>
<dbReference type="EMBL" id="BAAFST010000011">
    <property type="protein sequence ID" value="GAB1295754.1"/>
    <property type="molecule type" value="Genomic_DNA"/>
</dbReference>
<comment type="caution">
    <text evidence="2">The sequence shown here is derived from an EMBL/GenBank/DDBJ whole genome shotgun (WGS) entry which is preliminary data.</text>
</comment>
<organism evidence="2 3">
    <name type="scientific">Apodemus speciosus</name>
    <name type="common">Large Japanese field mouse</name>
    <dbReference type="NCBI Taxonomy" id="105296"/>
    <lineage>
        <taxon>Eukaryota</taxon>
        <taxon>Metazoa</taxon>
        <taxon>Chordata</taxon>
        <taxon>Craniata</taxon>
        <taxon>Vertebrata</taxon>
        <taxon>Euteleostomi</taxon>
        <taxon>Mammalia</taxon>
        <taxon>Eutheria</taxon>
        <taxon>Euarchontoglires</taxon>
        <taxon>Glires</taxon>
        <taxon>Rodentia</taxon>
        <taxon>Myomorpha</taxon>
        <taxon>Muroidea</taxon>
        <taxon>Muridae</taxon>
        <taxon>Murinae</taxon>
        <taxon>Apodemus</taxon>
    </lineage>
</organism>
<evidence type="ECO:0000256" key="1">
    <source>
        <dbReference type="SAM" id="MobiDB-lite"/>
    </source>
</evidence>
<keyword evidence="3" id="KW-1185">Reference proteome</keyword>
<evidence type="ECO:0000313" key="2">
    <source>
        <dbReference type="EMBL" id="GAB1295754.1"/>
    </source>
</evidence>
<feature type="compositionally biased region" description="Basic and acidic residues" evidence="1">
    <location>
        <begin position="45"/>
        <end position="56"/>
    </location>
</feature>
<reference evidence="2 3" key="1">
    <citation type="submission" date="2024-08" db="EMBL/GenBank/DDBJ databases">
        <title>The draft genome of Apodemus speciosus.</title>
        <authorList>
            <person name="Nabeshima K."/>
            <person name="Suzuki S."/>
            <person name="Onuma M."/>
        </authorList>
    </citation>
    <scope>NUCLEOTIDE SEQUENCE [LARGE SCALE GENOMIC DNA]</scope>
    <source>
        <strain evidence="2">IB14-021</strain>
    </source>
</reference>
<proteinExistence type="predicted"/>
<gene>
    <name evidence="2" type="ORF">APTSU1_001098900</name>
</gene>
<name>A0ABQ0F904_APOSI</name>
<protein>
    <submittedName>
        <fullName evidence="2">Activating signal cointegrator 1 complex subunit 2</fullName>
    </submittedName>
</protein>
<dbReference type="Proteomes" id="UP001623349">
    <property type="component" value="Unassembled WGS sequence"/>
</dbReference>
<accession>A0ABQ0F904</accession>
<feature type="region of interest" description="Disordered" evidence="1">
    <location>
        <begin position="1"/>
        <end position="68"/>
    </location>
</feature>